<keyword evidence="1" id="KW-0812">Transmembrane</keyword>
<proteinExistence type="predicted"/>
<dbReference type="HOGENOM" id="CLU_1246028_0_0_1"/>
<reference evidence="3" key="2">
    <citation type="submission" date="2015-01" db="EMBL/GenBank/DDBJ databases">
        <title>Evolutionary Origins and Diversification of the Mycorrhizal Mutualists.</title>
        <authorList>
            <consortium name="DOE Joint Genome Institute"/>
            <consortium name="Mycorrhizal Genomics Consortium"/>
            <person name="Kohler A."/>
            <person name="Kuo A."/>
            <person name="Nagy L.G."/>
            <person name="Floudas D."/>
            <person name="Copeland A."/>
            <person name="Barry K.W."/>
            <person name="Cichocki N."/>
            <person name="Veneault-Fourrey C."/>
            <person name="LaButti K."/>
            <person name="Lindquist E.A."/>
            <person name="Lipzen A."/>
            <person name="Lundell T."/>
            <person name="Morin E."/>
            <person name="Murat C."/>
            <person name="Riley R."/>
            <person name="Ohm R."/>
            <person name="Sun H."/>
            <person name="Tunlid A."/>
            <person name="Henrissat B."/>
            <person name="Grigoriev I.V."/>
            <person name="Hibbett D.S."/>
            <person name="Martin F."/>
        </authorList>
    </citation>
    <scope>NUCLEOTIDE SEQUENCE [LARGE SCALE GENOMIC DNA]</scope>
    <source>
        <strain evidence="3">MAFF 305830</strain>
    </source>
</reference>
<feature type="transmembrane region" description="Helical" evidence="1">
    <location>
        <begin position="149"/>
        <end position="170"/>
    </location>
</feature>
<name>A0A0C3B1N6_SERVB</name>
<evidence type="ECO:0000256" key="1">
    <source>
        <dbReference type="SAM" id="Phobius"/>
    </source>
</evidence>
<accession>A0A0C3B1N6</accession>
<keyword evidence="1" id="KW-0472">Membrane</keyword>
<protein>
    <submittedName>
        <fullName evidence="2">Uncharacterized protein</fullName>
    </submittedName>
</protein>
<feature type="transmembrane region" description="Helical" evidence="1">
    <location>
        <begin position="25"/>
        <end position="46"/>
    </location>
</feature>
<keyword evidence="3" id="KW-1185">Reference proteome</keyword>
<reference evidence="2 3" key="1">
    <citation type="submission" date="2014-04" db="EMBL/GenBank/DDBJ databases">
        <authorList>
            <consortium name="DOE Joint Genome Institute"/>
            <person name="Kuo A."/>
            <person name="Zuccaro A."/>
            <person name="Kohler A."/>
            <person name="Nagy L.G."/>
            <person name="Floudas D."/>
            <person name="Copeland A."/>
            <person name="Barry K.W."/>
            <person name="Cichocki N."/>
            <person name="Veneault-Fourrey C."/>
            <person name="LaButti K."/>
            <person name="Lindquist E.A."/>
            <person name="Lipzen A."/>
            <person name="Lundell T."/>
            <person name="Morin E."/>
            <person name="Murat C."/>
            <person name="Sun H."/>
            <person name="Tunlid A."/>
            <person name="Henrissat B."/>
            <person name="Grigoriev I.V."/>
            <person name="Hibbett D.S."/>
            <person name="Martin F."/>
            <person name="Nordberg H.P."/>
            <person name="Cantor M.N."/>
            <person name="Hua S.X."/>
        </authorList>
    </citation>
    <scope>NUCLEOTIDE SEQUENCE [LARGE SCALE GENOMIC DNA]</scope>
    <source>
        <strain evidence="2 3">MAFF 305830</strain>
    </source>
</reference>
<evidence type="ECO:0000313" key="3">
    <source>
        <dbReference type="Proteomes" id="UP000054097"/>
    </source>
</evidence>
<feature type="transmembrane region" description="Helical" evidence="1">
    <location>
        <begin position="118"/>
        <end position="137"/>
    </location>
</feature>
<dbReference type="Proteomes" id="UP000054097">
    <property type="component" value="Unassembled WGS sequence"/>
</dbReference>
<dbReference type="EMBL" id="KN824283">
    <property type="protein sequence ID" value="KIM30755.1"/>
    <property type="molecule type" value="Genomic_DNA"/>
</dbReference>
<organism evidence="2 3">
    <name type="scientific">Serendipita vermifera MAFF 305830</name>
    <dbReference type="NCBI Taxonomy" id="933852"/>
    <lineage>
        <taxon>Eukaryota</taxon>
        <taxon>Fungi</taxon>
        <taxon>Dikarya</taxon>
        <taxon>Basidiomycota</taxon>
        <taxon>Agaricomycotina</taxon>
        <taxon>Agaricomycetes</taxon>
        <taxon>Sebacinales</taxon>
        <taxon>Serendipitaceae</taxon>
        <taxon>Serendipita</taxon>
    </lineage>
</organism>
<gene>
    <name evidence="2" type="ORF">M408DRAFT_327746</name>
</gene>
<sequence>MYTSFFAANALLTLRLIALYRRKGLVVWFIRAFFVATYATTFGLMVDAFVTYRDSLFYSDLVRVCGATTSSATFKAIFYAPAAFEFFVFALTAYRAWIDAKIITGESAPFLIVLYRDGIASFFIMVIVRVWNIWIYLTQPLSSANLGTQLMWAVNTVVTTRVYMNLVWLTKKPFIEGTSMGTRNPTTGVRMRITTFTDVQTDDWRVWGPSHMYSAEQSSEF</sequence>
<dbReference type="OrthoDB" id="3251775at2759"/>
<keyword evidence="1" id="KW-1133">Transmembrane helix</keyword>
<evidence type="ECO:0000313" key="2">
    <source>
        <dbReference type="EMBL" id="KIM30755.1"/>
    </source>
</evidence>
<dbReference type="AlphaFoldDB" id="A0A0C3B1N6"/>
<feature type="transmembrane region" description="Helical" evidence="1">
    <location>
        <begin position="76"/>
        <end position="97"/>
    </location>
</feature>